<feature type="compositionally biased region" description="Basic and acidic residues" evidence="1">
    <location>
        <begin position="50"/>
        <end position="60"/>
    </location>
</feature>
<dbReference type="EMBL" id="JACHJL010000008">
    <property type="protein sequence ID" value="MBB5936677.1"/>
    <property type="molecule type" value="Genomic_DNA"/>
</dbReference>
<dbReference type="AlphaFoldDB" id="A0A7W9UZF2"/>
<keyword evidence="3" id="KW-1185">Reference proteome</keyword>
<proteinExistence type="predicted"/>
<feature type="region of interest" description="Disordered" evidence="1">
    <location>
        <begin position="45"/>
        <end position="83"/>
    </location>
</feature>
<feature type="compositionally biased region" description="Polar residues" evidence="1">
    <location>
        <begin position="74"/>
        <end position="83"/>
    </location>
</feature>
<dbReference type="RefSeq" id="WP_184573220.1">
    <property type="nucleotide sequence ID" value="NZ_JACHJL010000008.1"/>
</dbReference>
<evidence type="ECO:0000256" key="1">
    <source>
        <dbReference type="SAM" id="MobiDB-lite"/>
    </source>
</evidence>
<protein>
    <submittedName>
        <fullName evidence="2">Uncharacterized protein</fullName>
    </submittedName>
</protein>
<evidence type="ECO:0000313" key="2">
    <source>
        <dbReference type="EMBL" id="MBB5936677.1"/>
    </source>
</evidence>
<sequence length="83" mass="8387">MNAVVDRNGCAASMSWVSTVVPGAALARTAGHQMVAEALSAGYAGTADPGRGDVRGEIPHEAQPSHAFHPRAHSGNSTPSAIP</sequence>
<reference evidence="2 3" key="1">
    <citation type="submission" date="2020-08" db="EMBL/GenBank/DDBJ databases">
        <title>Genomic Encyclopedia of Type Strains, Phase III (KMG-III): the genomes of soil and plant-associated and newly described type strains.</title>
        <authorList>
            <person name="Whitman W."/>
        </authorList>
    </citation>
    <scope>NUCLEOTIDE SEQUENCE [LARGE SCALE GENOMIC DNA]</scope>
    <source>
        <strain evidence="2 3">CECT 8305</strain>
    </source>
</reference>
<gene>
    <name evidence="2" type="ORF">FHS42_003752</name>
</gene>
<accession>A0A7W9UZF2</accession>
<evidence type="ECO:0000313" key="3">
    <source>
        <dbReference type="Proteomes" id="UP000588098"/>
    </source>
</evidence>
<name>A0A7W9UZF2_9ACTN</name>
<comment type="caution">
    <text evidence="2">The sequence shown here is derived from an EMBL/GenBank/DDBJ whole genome shotgun (WGS) entry which is preliminary data.</text>
</comment>
<organism evidence="2 3">
    <name type="scientific">Streptomyces zagrosensis</name>
    <dbReference type="NCBI Taxonomy" id="1042984"/>
    <lineage>
        <taxon>Bacteria</taxon>
        <taxon>Bacillati</taxon>
        <taxon>Actinomycetota</taxon>
        <taxon>Actinomycetes</taxon>
        <taxon>Kitasatosporales</taxon>
        <taxon>Streptomycetaceae</taxon>
        <taxon>Streptomyces</taxon>
    </lineage>
</organism>
<dbReference type="Proteomes" id="UP000588098">
    <property type="component" value="Unassembled WGS sequence"/>
</dbReference>